<proteinExistence type="predicted"/>
<feature type="signal peptide" evidence="1">
    <location>
        <begin position="1"/>
        <end position="29"/>
    </location>
</feature>
<evidence type="ECO:0000256" key="1">
    <source>
        <dbReference type="SAM" id="SignalP"/>
    </source>
</evidence>
<keyword evidence="1" id="KW-0732">Signal</keyword>
<dbReference type="EMBL" id="BAAAEI010000012">
    <property type="protein sequence ID" value="GAA0357530.1"/>
    <property type="molecule type" value="Genomic_DNA"/>
</dbReference>
<gene>
    <name evidence="3" type="ORF">GCM10009092_22180</name>
</gene>
<keyword evidence="4" id="KW-1185">Reference proteome</keyword>
<dbReference type="Proteomes" id="UP001501757">
    <property type="component" value="Unassembled WGS sequence"/>
</dbReference>
<feature type="domain" description="Ice-binding protein C-terminal" evidence="2">
    <location>
        <begin position="299"/>
        <end position="321"/>
    </location>
</feature>
<comment type="caution">
    <text evidence="3">The sequence shown here is derived from an EMBL/GenBank/DDBJ whole genome shotgun (WGS) entry which is preliminary data.</text>
</comment>
<accession>A0ABN0X872</accession>
<sequence>MQKSVIFRPKSLSLAVATILGVAVMPAQATLLNYTISTETGYQIGDPLYDEDSNSDSDPSWSSSYIDRYGSDADTSGGASGNDVGWMYSRSYGVGAHYHQFSTVTQSVDVLNSSGLAQLYSYDFSINRGSLDAENYGFTTSEEFSTAGYIVDISVDGNSLWSSMFTLDTDINGSQATYSGTMLGSYQNGDSYYWWSAFSDTLNLGVWGAGESFNLTYSITTFVQGNHLKSCDNGYGNYGTANLASVSAVTEDCGYGEYGEYGSWGSYTGYTYAQFGDPNGFSTVPVAFNDNNIRQNSTSVPEPASIALLGAGLAGLAFRRRRKTQ</sequence>
<organism evidence="3 4">
    <name type="scientific">Bowmanella denitrificans</name>
    <dbReference type="NCBI Taxonomy" id="366582"/>
    <lineage>
        <taxon>Bacteria</taxon>
        <taxon>Pseudomonadati</taxon>
        <taxon>Pseudomonadota</taxon>
        <taxon>Gammaproteobacteria</taxon>
        <taxon>Alteromonadales</taxon>
        <taxon>Alteromonadaceae</taxon>
        <taxon>Bowmanella</taxon>
    </lineage>
</organism>
<dbReference type="InterPro" id="IPR013424">
    <property type="entry name" value="Ice-binding_C"/>
</dbReference>
<name>A0ABN0X872_9ALTE</name>
<dbReference type="RefSeq" id="WP_343844917.1">
    <property type="nucleotide sequence ID" value="NZ_BAAAEI010000012.1"/>
</dbReference>
<reference evidence="3 4" key="1">
    <citation type="journal article" date="2019" name="Int. J. Syst. Evol. Microbiol.">
        <title>The Global Catalogue of Microorganisms (GCM) 10K type strain sequencing project: providing services to taxonomists for standard genome sequencing and annotation.</title>
        <authorList>
            <consortium name="The Broad Institute Genomics Platform"/>
            <consortium name="The Broad Institute Genome Sequencing Center for Infectious Disease"/>
            <person name="Wu L."/>
            <person name="Ma J."/>
        </authorList>
    </citation>
    <scope>NUCLEOTIDE SEQUENCE [LARGE SCALE GENOMIC DNA]</scope>
    <source>
        <strain evidence="3 4">JCM 13378</strain>
    </source>
</reference>
<dbReference type="Pfam" id="PF07589">
    <property type="entry name" value="PEP-CTERM"/>
    <property type="match status" value="1"/>
</dbReference>
<evidence type="ECO:0000259" key="2">
    <source>
        <dbReference type="Pfam" id="PF07589"/>
    </source>
</evidence>
<feature type="chain" id="PRO_5045862026" description="Ice-binding protein C-terminal domain-containing protein" evidence="1">
    <location>
        <begin position="30"/>
        <end position="325"/>
    </location>
</feature>
<dbReference type="NCBIfam" id="TIGR02595">
    <property type="entry name" value="PEP_CTERM"/>
    <property type="match status" value="1"/>
</dbReference>
<protein>
    <recommendedName>
        <fullName evidence="2">Ice-binding protein C-terminal domain-containing protein</fullName>
    </recommendedName>
</protein>
<evidence type="ECO:0000313" key="4">
    <source>
        <dbReference type="Proteomes" id="UP001501757"/>
    </source>
</evidence>
<evidence type="ECO:0000313" key="3">
    <source>
        <dbReference type="EMBL" id="GAA0357530.1"/>
    </source>
</evidence>